<organism evidence="1 2">
    <name type="scientific">Nitrosomonas ureae</name>
    <dbReference type="NCBI Taxonomy" id="44577"/>
    <lineage>
        <taxon>Bacteria</taxon>
        <taxon>Pseudomonadati</taxon>
        <taxon>Pseudomonadota</taxon>
        <taxon>Betaproteobacteria</taxon>
        <taxon>Nitrosomonadales</taxon>
        <taxon>Nitrosomonadaceae</taxon>
        <taxon>Nitrosomonas</taxon>
    </lineage>
</organism>
<gene>
    <name evidence="1" type="ORF">SAMN05421510_11145</name>
</gene>
<dbReference type="Proteomes" id="UP000181998">
    <property type="component" value="Unassembled WGS sequence"/>
</dbReference>
<evidence type="ECO:0000313" key="1">
    <source>
        <dbReference type="EMBL" id="SEQ62438.1"/>
    </source>
</evidence>
<name>A0A1H9HJG3_9PROT</name>
<dbReference type="AlphaFoldDB" id="A0A1H9HJG3"/>
<dbReference type="EMBL" id="FOFX01000114">
    <property type="protein sequence ID" value="SEQ62438.1"/>
    <property type="molecule type" value="Genomic_DNA"/>
</dbReference>
<accession>A0A1H9HJG3</accession>
<sequence>MFYLVAKGGIEPPTQGFSVLCSTD</sequence>
<proteinExistence type="predicted"/>
<evidence type="ECO:0000313" key="2">
    <source>
        <dbReference type="Proteomes" id="UP000181998"/>
    </source>
</evidence>
<protein>
    <submittedName>
        <fullName evidence="1">Uncharacterized protein</fullName>
    </submittedName>
</protein>
<reference evidence="1 2" key="1">
    <citation type="submission" date="2016-10" db="EMBL/GenBank/DDBJ databases">
        <authorList>
            <person name="de Groot N.N."/>
        </authorList>
    </citation>
    <scope>NUCLEOTIDE SEQUENCE [LARGE SCALE GENOMIC DNA]</scope>
    <source>
        <strain evidence="1 2">Nm9</strain>
    </source>
</reference>